<sequence>PYIISSDEEEQDDSFLINVSDNEDEETNTNFNNNFEEDNEILSVYSGDNVNEEPIEFELGEAPIYLNSLTNL</sequence>
<protein>
    <submittedName>
        <fullName evidence="1">16325_t:CDS:1</fullName>
    </submittedName>
</protein>
<feature type="non-terminal residue" evidence="1">
    <location>
        <position position="72"/>
    </location>
</feature>
<organism evidence="1 2">
    <name type="scientific">Funneliformis mosseae</name>
    <name type="common">Endomycorrhizal fungus</name>
    <name type="synonym">Glomus mosseae</name>
    <dbReference type="NCBI Taxonomy" id="27381"/>
    <lineage>
        <taxon>Eukaryota</taxon>
        <taxon>Fungi</taxon>
        <taxon>Fungi incertae sedis</taxon>
        <taxon>Mucoromycota</taxon>
        <taxon>Glomeromycotina</taxon>
        <taxon>Glomeromycetes</taxon>
        <taxon>Glomerales</taxon>
        <taxon>Glomeraceae</taxon>
        <taxon>Funneliformis</taxon>
    </lineage>
</organism>
<evidence type="ECO:0000313" key="1">
    <source>
        <dbReference type="EMBL" id="CAG8596836.1"/>
    </source>
</evidence>
<dbReference type="EMBL" id="CAJVPP010002345">
    <property type="protein sequence ID" value="CAG8596836.1"/>
    <property type="molecule type" value="Genomic_DNA"/>
</dbReference>
<gene>
    <name evidence="1" type="ORF">FMOSSE_LOCUS8735</name>
</gene>
<dbReference type="Proteomes" id="UP000789375">
    <property type="component" value="Unassembled WGS sequence"/>
</dbReference>
<name>A0A9N9CAJ0_FUNMO</name>
<proteinExistence type="predicted"/>
<keyword evidence="2" id="KW-1185">Reference proteome</keyword>
<dbReference type="AlphaFoldDB" id="A0A9N9CAJ0"/>
<accession>A0A9N9CAJ0</accession>
<reference evidence="1" key="1">
    <citation type="submission" date="2021-06" db="EMBL/GenBank/DDBJ databases">
        <authorList>
            <person name="Kallberg Y."/>
            <person name="Tangrot J."/>
            <person name="Rosling A."/>
        </authorList>
    </citation>
    <scope>NUCLEOTIDE SEQUENCE</scope>
    <source>
        <strain evidence="1">87-6 pot B 2015</strain>
    </source>
</reference>
<comment type="caution">
    <text evidence="1">The sequence shown here is derived from an EMBL/GenBank/DDBJ whole genome shotgun (WGS) entry which is preliminary data.</text>
</comment>
<evidence type="ECO:0000313" key="2">
    <source>
        <dbReference type="Proteomes" id="UP000789375"/>
    </source>
</evidence>